<evidence type="ECO:0000313" key="4">
    <source>
        <dbReference type="EMBL" id="QHT63629.1"/>
    </source>
</evidence>
<dbReference type="Gene3D" id="1.10.1740.10">
    <property type="match status" value="1"/>
</dbReference>
<dbReference type="SUPFAM" id="SSF54427">
    <property type="entry name" value="NTF2-like"/>
    <property type="match status" value="1"/>
</dbReference>
<dbReference type="InterPro" id="IPR007627">
    <property type="entry name" value="RNA_pol_sigma70_r2"/>
</dbReference>
<dbReference type="InterPro" id="IPR013324">
    <property type="entry name" value="RNA_pol_sigma_r3/r4-like"/>
</dbReference>
<dbReference type="SUPFAM" id="SSF88946">
    <property type="entry name" value="Sigma2 domain of RNA polymerase sigma factors"/>
    <property type="match status" value="1"/>
</dbReference>
<dbReference type="InterPro" id="IPR014303">
    <property type="entry name" value="RNA_pol_sigma-70_ECF"/>
</dbReference>
<dbReference type="AlphaFoldDB" id="A0A6C0G6E9"/>
<reference evidence="4 5" key="1">
    <citation type="submission" date="2020-01" db="EMBL/GenBank/DDBJ databases">
        <title>Paenibacillus sp. nov., isolated from tomato rhizosphere.</title>
        <authorList>
            <person name="Weon H.-Y."/>
            <person name="Lee S.A."/>
        </authorList>
    </citation>
    <scope>NUCLEOTIDE SEQUENCE [LARGE SCALE GENOMIC DNA]</scope>
    <source>
        <strain evidence="4 5">12200R-189</strain>
    </source>
</reference>
<dbReference type="NCBIfam" id="TIGR02937">
    <property type="entry name" value="sigma70-ECF"/>
    <property type="match status" value="1"/>
</dbReference>
<dbReference type="Pfam" id="PF08281">
    <property type="entry name" value="Sigma70_r4_2"/>
    <property type="match status" value="1"/>
</dbReference>
<comment type="subunit">
    <text evidence="1">Interacts transiently with the RNA polymerase catalytic core formed by RpoA, RpoB, RpoC and RpoZ (2 alpha, 1 beta, 1 beta' and 1 omega subunit) to form the RNA polymerase holoenzyme that can initiate transcription.</text>
</comment>
<evidence type="ECO:0000259" key="3">
    <source>
        <dbReference type="Pfam" id="PF08281"/>
    </source>
</evidence>
<feature type="domain" description="RNA polymerase sigma-70 region 2" evidence="2">
    <location>
        <begin position="11"/>
        <end position="75"/>
    </location>
</feature>
<evidence type="ECO:0000259" key="2">
    <source>
        <dbReference type="Pfam" id="PF04542"/>
    </source>
</evidence>
<organism evidence="4 5">
    <name type="scientific">Paenibacillus lycopersici</name>
    <dbReference type="NCBI Taxonomy" id="2704462"/>
    <lineage>
        <taxon>Bacteria</taxon>
        <taxon>Bacillati</taxon>
        <taxon>Bacillota</taxon>
        <taxon>Bacilli</taxon>
        <taxon>Bacillales</taxon>
        <taxon>Paenibacillaceae</taxon>
        <taxon>Paenibacillus</taxon>
    </lineage>
</organism>
<name>A0A6C0G6E9_9BACL</name>
<dbReference type="RefSeq" id="WP_162360188.1">
    <property type="nucleotide sequence ID" value="NZ_CP048209.1"/>
</dbReference>
<dbReference type="PANTHER" id="PTHR30173:SF36">
    <property type="entry name" value="ECF RNA POLYMERASE SIGMA FACTOR SIGJ"/>
    <property type="match status" value="1"/>
</dbReference>
<dbReference type="NCBIfam" id="NF007214">
    <property type="entry name" value="PRK09636.1"/>
    <property type="match status" value="1"/>
</dbReference>
<dbReference type="GO" id="GO:0003677">
    <property type="term" value="F:DNA binding"/>
    <property type="evidence" value="ECO:0007669"/>
    <property type="project" value="InterPro"/>
</dbReference>
<proteinExistence type="predicted"/>
<dbReference type="Gene3D" id="3.10.450.50">
    <property type="match status" value="1"/>
</dbReference>
<dbReference type="PANTHER" id="PTHR30173">
    <property type="entry name" value="SIGMA 19 FACTOR"/>
    <property type="match status" value="1"/>
</dbReference>
<dbReference type="InterPro" id="IPR036388">
    <property type="entry name" value="WH-like_DNA-bd_sf"/>
</dbReference>
<dbReference type="InterPro" id="IPR013249">
    <property type="entry name" value="RNA_pol_sigma70_r4_t2"/>
</dbReference>
<dbReference type="GO" id="GO:0016987">
    <property type="term" value="F:sigma factor activity"/>
    <property type="evidence" value="ECO:0007669"/>
    <property type="project" value="InterPro"/>
</dbReference>
<dbReference type="InterPro" id="IPR052704">
    <property type="entry name" value="ECF_Sigma-70_Domain"/>
</dbReference>
<dbReference type="Pfam" id="PF04542">
    <property type="entry name" value="Sigma70_r2"/>
    <property type="match status" value="1"/>
</dbReference>
<dbReference type="InterPro" id="IPR014284">
    <property type="entry name" value="RNA_pol_sigma-70_dom"/>
</dbReference>
<evidence type="ECO:0000313" key="5">
    <source>
        <dbReference type="Proteomes" id="UP000476064"/>
    </source>
</evidence>
<dbReference type="EMBL" id="CP048209">
    <property type="protein sequence ID" value="QHT63629.1"/>
    <property type="molecule type" value="Genomic_DNA"/>
</dbReference>
<dbReference type="SUPFAM" id="SSF88659">
    <property type="entry name" value="Sigma3 and sigma4 domains of RNA polymerase sigma factors"/>
    <property type="match status" value="1"/>
</dbReference>
<gene>
    <name evidence="4" type="ORF">GXP70_29195</name>
</gene>
<dbReference type="Gene3D" id="1.10.10.10">
    <property type="entry name" value="Winged helix-like DNA-binding domain superfamily/Winged helix DNA-binding domain"/>
    <property type="match status" value="1"/>
</dbReference>
<sequence length="298" mass="32481">MTNTLFTEESYASYKPLLFTLAYRMLGSVMDAEDIVQEAFLALQGVDAGHIANPKAYLCKIATNRCLDRLRSAQKQREVYVGPWLPEPIVADLPGGDGDPYQAYVRQESVSTAYLLLLQQLSWTERTVFLLREALQFDYEAIAEITGKSSQNCRQIFHRAKRSIHPGDEAEQALRPAAELPAQRKLVEQFTAALASGDVGKLLNVISLDATLVSDGGGKVSAAVRPIAGAARIVSFFAGVLKKLDPGFSYRLALVGGQPGLVTFERGSASSVFTFGIEQDRIATIYIVVNPDKLAGVH</sequence>
<dbReference type="KEGG" id="plyc:GXP70_29195"/>
<keyword evidence="5" id="KW-1185">Reference proteome</keyword>
<dbReference type="InterPro" id="IPR013325">
    <property type="entry name" value="RNA_pol_sigma_r2"/>
</dbReference>
<dbReference type="Proteomes" id="UP000476064">
    <property type="component" value="Chromosome"/>
</dbReference>
<feature type="domain" description="RNA polymerase sigma factor 70 region 4 type 2" evidence="3">
    <location>
        <begin position="113"/>
        <end position="163"/>
    </location>
</feature>
<protein>
    <submittedName>
        <fullName evidence="4">RNA polymerase sigma-70 factor</fullName>
    </submittedName>
</protein>
<dbReference type="NCBIfam" id="TIGR02957">
    <property type="entry name" value="SigX4"/>
    <property type="match status" value="1"/>
</dbReference>
<dbReference type="GO" id="GO:0006352">
    <property type="term" value="P:DNA-templated transcription initiation"/>
    <property type="evidence" value="ECO:0007669"/>
    <property type="project" value="InterPro"/>
</dbReference>
<evidence type="ECO:0000256" key="1">
    <source>
        <dbReference type="ARBA" id="ARBA00011344"/>
    </source>
</evidence>
<dbReference type="InterPro" id="IPR032710">
    <property type="entry name" value="NTF2-like_dom_sf"/>
</dbReference>
<accession>A0A6C0G6E9</accession>